<organism evidence="2 3">
    <name type="scientific">Stylophora pistillata</name>
    <name type="common">Smooth cauliflower coral</name>
    <dbReference type="NCBI Taxonomy" id="50429"/>
    <lineage>
        <taxon>Eukaryota</taxon>
        <taxon>Metazoa</taxon>
        <taxon>Cnidaria</taxon>
        <taxon>Anthozoa</taxon>
        <taxon>Hexacorallia</taxon>
        <taxon>Scleractinia</taxon>
        <taxon>Astrocoeniina</taxon>
        <taxon>Pocilloporidae</taxon>
        <taxon>Stylophora</taxon>
    </lineage>
</organism>
<feature type="region of interest" description="Disordered" evidence="1">
    <location>
        <begin position="17"/>
        <end position="51"/>
    </location>
</feature>
<reference evidence="3" key="1">
    <citation type="journal article" date="2017" name="bioRxiv">
        <title>Comparative analysis of the genomes of Stylophora pistillata and Acropora digitifera provides evidence for extensive differences between species of corals.</title>
        <authorList>
            <person name="Voolstra C.R."/>
            <person name="Li Y."/>
            <person name="Liew Y.J."/>
            <person name="Baumgarten S."/>
            <person name="Zoccola D."/>
            <person name="Flot J.-F."/>
            <person name="Tambutte S."/>
            <person name="Allemand D."/>
            <person name="Aranda M."/>
        </authorList>
    </citation>
    <scope>NUCLEOTIDE SEQUENCE [LARGE SCALE GENOMIC DNA]</scope>
</reference>
<evidence type="ECO:0000313" key="2">
    <source>
        <dbReference type="EMBL" id="PFX15517.1"/>
    </source>
</evidence>
<protein>
    <submittedName>
        <fullName evidence="2">Uncharacterized protein</fullName>
    </submittedName>
</protein>
<evidence type="ECO:0000313" key="3">
    <source>
        <dbReference type="Proteomes" id="UP000225706"/>
    </source>
</evidence>
<gene>
    <name evidence="2" type="ORF">AWC38_SpisGene20259</name>
</gene>
<dbReference type="EMBL" id="LSMT01000641">
    <property type="protein sequence ID" value="PFX15517.1"/>
    <property type="molecule type" value="Genomic_DNA"/>
</dbReference>
<dbReference type="OrthoDB" id="5980894at2759"/>
<name>A0A2B4RGP1_STYPI</name>
<sequence>MPQITASYVNLSSSAIEARPSGHSKAARYEDKSLKGEPVSNEEEKTLSRHDGRRDVLTDIRAKYCLKLPILTKATRCNNNLKNRVEVLLRRKQCPDLTIRELKLDRCGKHREKLSSSCLRSHEVSLCIPESRAIVSKEGLSENSLNSKLPLSCSILEGQRVNLREKVGLNKQRKQIRKHCEPPEERNKLLNQSHTSSKHSDHVQNFLMKSMLTRRNKSDTASLNPGKRDDRPVFHLPKAEKYDISPRGLINSQVCSVFRVNDVESSSLLYASSNDAWSLNHDNHGIKQSVFQAFTQQPPVFFREPSAVAGVKINLKEHEDALAEAIVAVEKTNALTSAVDTEVTRQVKKFVIRLPPIC</sequence>
<keyword evidence="3" id="KW-1185">Reference proteome</keyword>
<proteinExistence type="predicted"/>
<feature type="region of interest" description="Disordered" evidence="1">
    <location>
        <begin position="214"/>
        <end position="233"/>
    </location>
</feature>
<comment type="caution">
    <text evidence="2">The sequence shown here is derived from an EMBL/GenBank/DDBJ whole genome shotgun (WGS) entry which is preliminary data.</text>
</comment>
<feature type="compositionally biased region" description="Basic and acidic residues" evidence="1">
    <location>
        <begin position="42"/>
        <end position="51"/>
    </location>
</feature>
<dbReference type="Proteomes" id="UP000225706">
    <property type="component" value="Unassembled WGS sequence"/>
</dbReference>
<evidence type="ECO:0000256" key="1">
    <source>
        <dbReference type="SAM" id="MobiDB-lite"/>
    </source>
</evidence>
<dbReference type="AlphaFoldDB" id="A0A2B4RGP1"/>
<accession>A0A2B4RGP1</accession>